<dbReference type="GO" id="GO:0050661">
    <property type="term" value="F:NADP binding"/>
    <property type="evidence" value="ECO:0007669"/>
    <property type="project" value="UniProtKB-UniRule"/>
</dbReference>
<evidence type="ECO:0000313" key="13">
    <source>
        <dbReference type="EMBL" id="CDM69280.1"/>
    </source>
</evidence>
<dbReference type="PIRSF" id="PIRSF000161">
    <property type="entry name" value="DHPR"/>
    <property type="match status" value="1"/>
</dbReference>
<dbReference type="PANTHER" id="PTHR20836:SF7">
    <property type="entry name" value="4-HYDROXY-TETRAHYDRODIPICOLINATE REDUCTASE"/>
    <property type="match status" value="1"/>
</dbReference>
<proteinExistence type="inferred from homology"/>
<reference evidence="13 14" key="1">
    <citation type="submission" date="2013-11" db="EMBL/GenBank/DDBJ databases">
        <title>Complete genome sequence of Clostridum sp. M2/40.</title>
        <authorList>
            <person name="Wibberg D."/>
            <person name="Puehler A."/>
            <person name="Schlueter A."/>
        </authorList>
    </citation>
    <scope>NUCLEOTIDE SEQUENCE [LARGE SCALE GENOMIC DNA]</scope>
    <source>
        <strain evidence="14">M2/40</strain>
    </source>
</reference>
<feature type="active site" description="Proton donor/acceptor" evidence="9">
    <location>
        <position position="142"/>
    </location>
</feature>
<dbReference type="FunFam" id="3.30.360.10:FF:000009">
    <property type="entry name" value="4-hydroxy-tetrahydrodipicolinate reductase"/>
    <property type="match status" value="1"/>
</dbReference>
<dbReference type="Gene3D" id="3.40.50.720">
    <property type="entry name" value="NAD(P)-binding Rossmann-like Domain"/>
    <property type="match status" value="1"/>
</dbReference>
<protein>
    <recommendedName>
        <fullName evidence="9 10">4-hydroxy-tetrahydrodipicolinate reductase</fullName>
        <shortName evidence="9">HTPA reductase</shortName>
        <ecNumber evidence="9 10">1.17.1.8</ecNumber>
    </recommendedName>
</protein>
<dbReference type="Gene3D" id="3.30.360.10">
    <property type="entry name" value="Dihydrodipicolinate Reductase, domain 2"/>
    <property type="match status" value="1"/>
</dbReference>
<dbReference type="InterPro" id="IPR022664">
    <property type="entry name" value="DapB_N_CS"/>
</dbReference>
<evidence type="ECO:0000313" key="14">
    <source>
        <dbReference type="Proteomes" id="UP000019426"/>
    </source>
</evidence>
<dbReference type="STRING" id="1216932.CM240_2123"/>
<comment type="function">
    <text evidence="9">Catalyzes the conversion of 4-hydroxy-tetrahydrodipicolinate (HTPA) to tetrahydrodipicolinate.</text>
</comment>
<keyword evidence="5 9" id="KW-0220">Diaminopimelate biosynthesis</keyword>
<feature type="binding site" evidence="9">
    <location>
        <begin position="152"/>
        <end position="153"/>
    </location>
    <ligand>
        <name>(S)-2,3,4,5-tetrahydrodipicolinate</name>
        <dbReference type="ChEBI" id="CHEBI:16845"/>
    </ligand>
</feature>
<evidence type="ECO:0000259" key="11">
    <source>
        <dbReference type="Pfam" id="PF01113"/>
    </source>
</evidence>
<dbReference type="InterPro" id="IPR023940">
    <property type="entry name" value="DHDPR_bac"/>
</dbReference>
<evidence type="ECO:0000256" key="4">
    <source>
        <dbReference type="ARBA" id="ARBA00022857"/>
    </source>
</evidence>
<dbReference type="UniPathway" id="UPA00034">
    <property type="reaction ID" value="UER00018"/>
</dbReference>
<comment type="subcellular location">
    <subcellularLocation>
        <location evidence="9">Cytoplasm</location>
    </subcellularLocation>
</comment>
<sequence length="251" mass="27442">MIKLLIIGASGKMGKAVYAESKKYDNIEVVGGVDKYKDPEITYPLFDSLKDVNVDVDVIVDYSRPETLSDLLDFSTSKKVPAIICTTGFSDDQVAQIKEASKTVALFRSGNMSIGINVLNNILKQISNTLFENYDIEIIEKHHNQKVDAPSGTALLLGDTIREAIKGETEYVFGRSGNDCKRQKKEIGVHAIRGGSIVGEHEVIFAGASETIELKHTATSREVFAVGTMKAVLFMAGKETGLYNMDDVLNS</sequence>
<dbReference type="GO" id="GO:0005829">
    <property type="term" value="C:cytosol"/>
    <property type="evidence" value="ECO:0007669"/>
    <property type="project" value="TreeGrafter"/>
</dbReference>
<evidence type="ECO:0000256" key="2">
    <source>
        <dbReference type="ARBA" id="ARBA00022490"/>
    </source>
</evidence>
<dbReference type="Pfam" id="PF05173">
    <property type="entry name" value="DapB_C"/>
    <property type="match status" value="1"/>
</dbReference>
<dbReference type="eggNOG" id="COG0289">
    <property type="taxonomic scope" value="Bacteria"/>
</dbReference>
<keyword evidence="8 9" id="KW-0457">Lysine biosynthesis</keyword>
<feature type="domain" description="Dihydrodipicolinate reductase N-terminal" evidence="11">
    <location>
        <begin position="2"/>
        <end position="112"/>
    </location>
</feature>
<feature type="active site" description="Proton donor" evidence="9">
    <location>
        <position position="146"/>
    </location>
</feature>
<dbReference type="Proteomes" id="UP000019426">
    <property type="component" value="Chromosome M2/40_rep1"/>
</dbReference>
<accession>W6SHT6</accession>
<feature type="binding site" evidence="9">
    <location>
        <position position="34"/>
    </location>
    <ligand>
        <name>NAD(+)</name>
        <dbReference type="ChEBI" id="CHEBI:57540"/>
    </ligand>
</feature>
<dbReference type="PANTHER" id="PTHR20836">
    <property type="entry name" value="DIHYDRODIPICOLINATE REDUCTASE"/>
    <property type="match status" value="1"/>
</dbReference>
<comment type="pathway">
    <text evidence="9">Amino-acid biosynthesis; L-lysine biosynthesis via DAP pathway; (S)-tetrahydrodipicolinate from L-aspartate: step 4/4.</text>
</comment>
<dbReference type="EC" id="1.17.1.8" evidence="9 10"/>
<keyword evidence="4 9" id="KW-0521">NADP</keyword>
<dbReference type="GO" id="GO:0051287">
    <property type="term" value="F:NAD binding"/>
    <property type="evidence" value="ECO:0007669"/>
    <property type="project" value="UniProtKB-UniRule"/>
</dbReference>
<evidence type="ECO:0000256" key="6">
    <source>
        <dbReference type="ARBA" id="ARBA00023002"/>
    </source>
</evidence>
<dbReference type="SUPFAM" id="SSF51735">
    <property type="entry name" value="NAD(P)-binding Rossmann-fold domains"/>
    <property type="match status" value="1"/>
</dbReference>
<comment type="catalytic activity">
    <reaction evidence="9">
        <text>(S)-2,3,4,5-tetrahydrodipicolinate + NAD(+) + H2O = (2S,4S)-4-hydroxy-2,3,4,5-tetrahydrodipicolinate + NADH + H(+)</text>
        <dbReference type="Rhea" id="RHEA:35323"/>
        <dbReference type="ChEBI" id="CHEBI:15377"/>
        <dbReference type="ChEBI" id="CHEBI:15378"/>
        <dbReference type="ChEBI" id="CHEBI:16845"/>
        <dbReference type="ChEBI" id="CHEBI:57540"/>
        <dbReference type="ChEBI" id="CHEBI:57945"/>
        <dbReference type="ChEBI" id="CHEBI:67139"/>
        <dbReference type="EC" id="1.17.1.8"/>
    </reaction>
</comment>
<keyword evidence="7 9" id="KW-0520">NAD</keyword>
<comment type="similarity">
    <text evidence="1 9">Belongs to the DapB family.</text>
</comment>
<evidence type="ECO:0000256" key="5">
    <source>
        <dbReference type="ARBA" id="ARBA00022915"/>
    </source>
</evidence>
<evidence type="ECO:0000256" key="1">
    <source>
        <dbReference type="ARBA" id="ARBA00006642"/>
    </source>
</evidence>
<dbReference type="SUPFAM" id="SSF55347">
    <property type="entry name" value="Glyceraldehyde-3-phosphate dehydrogenase-like, C-terminal domain"/>
    <property type="match status" value="1"/>
</dbReference>
<feature type="binding site" evidence="9">
    <location>
        <begin position="109"/>
        <end position="112"/>
    </location>
    <ligand>
        <name>NAD(+)</name>
        <dbReference type="ChEBI" id="CHEBI:57540"/>
    </ligand>
</feature>
<gene>
    <name evidence="9 13" type="primary">dapB</name>
    <name evidence="13" type="ORF">CM240_2123</name>
</gene>
<feature type="domain" description="Dihydrodipicolinate reductase C-terminal" evidence="12">
    <location>
        <begin position="115"/>
        <end position="249"/>
    </location>
</feature>
<dbReference type="OrthoDB" id="9790352at2"/>
<keyword evidence="6 9" id="KW-0560">Oxidoreductase</keyword>
<dbReference type="GO" id="GO:0016726">
    <property type="term" value="F:oxidoreductase activity, acting on CH or CH2 groups, NAD or NADP as acceptor"/>
    <property type="evidence" value="ECO:0007669"/>
    <property type="project" value="UniProtKB-UniRule"/>
</dbReference>
<dbReference type="GO" id="GO:0019877">
    <property type="term" value="P:diaminopimelate biosynthetic process"/>
    <property type="evidence" value="ECO:0007669"/>
    <property type="project" value="UniProtKB-UniRule"/>
</dbReference>
<dbReference type="HAMAP" id="MF_00102">
    <property type="entry name" value="DapB"/>
    <property type="match status" value="1"/>
</dbReference>
<evidence type="ECO:0000256" key="10">
    <source>
        <dbReference type="NCBIfam" id="TIGR00036"/>
    </source>
</evidence>
<dbReference type="PROSITE" id="PS01298">
    <property type="entry name" value="DAPB"/>
    <property type="match status" value="1"/>
</dbReference>
<dbReference type="PATRIC" id="fig|1216932.3.peg.2123"/>
<dbReference type="NCBIfam" id="TIGR00036">
    <property type="entry name" value="dapB"/>
    <property type="match status" value="1"/>
</dbReference>
<evidence type="ECO:0000256" key="8">
    <source>
        <dbReference type="ARBA" id="ARBA00023154"/>
    </source>
</evidence>
<dbReference type="AlphaFoldDB" id="W6SHT6"/>
<dbReference type="GO" id="GO:0008839">
    <property type="term" value="F:4-hydroxy-tetrahydrodipicolinate reductase"/>
    <property type="evidence" value="ECO:0007669"/>
    <property type="project" value="UniProtKB-UniRule"/>
</dbReference>
<comment type="caution">
    <text evidence="9">Was originally thought to be a dihydrodipicolinate reductase (DHDPR), catalyzing the conversion of dihydrodipicolinate to tetrahydrodipicolinate. However, it was shown in E.coli that the substrate of the enzymatic reaction is not dihydrodipicolinate (DHDP) but in fact (2S,4S)-4-hydroxy-2,3,4,5-tetrahydrodipicolinic acid (HTPA), the product released by the DapA-catalyzed reaction.</text>
</comment>
<comment type="catalytic activity">
    <reaction evidence="9">
        <text>(S)-2,3,4,5-tetrahydrodipicolinate + NADP(+) + H2O = (2S,4S)-4-hydroxy-2,3,4,5-tetrahydrodipicolinate + NADPH + H(+)</text>
        <dbReference type="Rhea" id="RHEA:35331"/>
        <dbReference type="ChEBI" id="CHEBI:15377"/>
        <dbReference type="ChEBI" id="CHEBI:15378"/>
        <dbReference type="ChEBI" id="CHEBI:16845"/>
        <dbReference type="ChEBI" id="CHEBI:57783"/>
        <dbReference type="ChEBI" id="CHEBI:58349"/>
        <dbReference type="ChEBI" id="CHEBI:67139"/>
        <dbReference type="EC" id="1.17.1.8"/>
    </reaction>
</comment>
<keyword evidence="2 9" id="KW-0963">Cytoplasm</keyword>
<keyword evidence="14" id="KW-1185">Reference proteome</keyword>
<dbReference type="HOGENOM" id="CLU_047479_2_2_9"/>
<evidence type="ECO:0000256" key="3">
    <source>
        <dbReference type="ARBA" id="ARBA00022605"/>
    </source>
</evidence>
<feature type="binding site" evidence="9">
    <location>
        <position position="35"/>
    </location>
    <ligand>
        <name>NADP(+)</name>
        <dbReference type="ChEBI" id="CHEBI:58349"/>
    </ligand>
</feature>
<dbReference type="EMBL" id="HG917868">
    <property type="protein sequence ID" value="CDM69280.1"/>
    <property type="molecule type" value="Genomic_DNA"/>
</dbReference>
<dbReference type="RefSeq" id="WP_044039005.1">
    <property type="nucleotide sequence ID" value="NZ_HG917868.1"/>
</dbReference>
<evidence type="ECO:0000256" key="7">
    <source>
        <dbReference type="ARBA" id="ARBA00023027"/>
    </source>
</evidence>
<evidence type="ECO:0000256" key="9">
    <source>
        <dbReference type="HAMAP-Rule" id="MF_00102"/>
    </source>
</evidence>
<dbReference type="CDD" id="cd02274">
    <property type="entry name" value="DHDPR_N"/>
    <property type="match status" value="1"/>
</dbReference>
<feature type="binding site" evidence="9">
    <location>
        <begin position="85"/>
        <end position="87"/>
    </location>
    <ligand>
        <name>NAD(+)</name>
        <dbReference type="ChEBI" id="CHEBI:57540"/>
    </ligand>
</feature>
<organism evidence="13 14">
    <name type="scientific">Clostridium bornimense</name>
    <dbReference type="NCBI Taxonomy" id="1216932"/>
    <lineage>
        <taxon>Bacteria</taxon>
        <taxon>Bacillati</taxon>
        <taxon>Bacillota</taxon>
        <taxon>Clostridia</taxon>
        <taxon>Eubacteriales</taxon>
        <taxon>Clostridiaceae</taxon>
        <taxon>Clostridium</taxon>
    </lineage>
</organism>
<dbReference type="KEGG" id="clt:CM240_2123"/>
<feature type="binding site" evidence="9">
    <location>
        <begin position="8"/>
        <end position="13"/>
    </location>
    <ligand>
        <name>NAD(+)</name>
        <dbReference type="ChEBI" id="CHEBI:57540"/>
    </ligand>
</feature>
<dbReference type="Pfam" id="PF01113">
    <property type="entry name" value="DapB_N"/>
    <property type="match status" value="1"/>
</dbReference>
<name>W6SHT6_9CLOT</name>
<dbReference type="InterPro" id="IPR022663">
    <property type="entry name" value="DapB_C"/>
</dbReference>
<feature type="binding site" evidence="9">
    <location>
        <position position="143"/>
    </location>
    <ligand>
        <name>(S)-2,3,4,5-tetrahydrodipicolinate</name>
        <dbReference type="ChEBI" id="CHEBI:16845"/>
    </ligand>
</feature>
<dbReference type="GO" id="GO:0009089">
    <property type="term" value="P:lysine biosynthetic process via diaminopimelate"/>
    <property type="evidence" value="ECO:0007669"/>
    <property type="project" value="UniProtKB-UniRule"/>
</dbReference>
<keyword evidence="3 9" id="KW-0028">Amino-acid biosynthesis</keyword>
<dbReference type="InterPro" id="IPR036291">
    <property type="entry name" value="NAD(P)-bd_dom_sf"/>
</dbReference>
<comment type="subunit">
    <text evidence="9">Homotetramer.</text>
</comment>
<dbReference type="InterPro" id="IPR000846">
    <property type="entry name" value="DapB_N"/>
</dbReference>
<evidence type="ECO:0000259" key="12">
    <source>
        <dbReference type="Pfam" id="PF05173"/>
    </source>
</evidence>